<dbReference type="AlphaFoldDB" id="A0A177L3K8"/>
<proteinExistence type="predicted"/>
<dbReference type="InterPro" id="IPR027417">
    <property type="entry name" value="P-loop_NTPase"/>
</dbReference>
<sequence length="185" mass="21681">MFTDQDKQRAKYAMDAYNKWDIYIHDDSRQTLADIRAAVRKTKREHPDQKHIVVIDYLQLITPIGKFERNDLAVGHITRELKQMARQFDVPVMLLSQISRAVVQRQHKRPMMSDLRDSGSIEQNADLVSFLYRDDYYDKESSAKNIVEVILAKQRNGPIGTVELLFIKEYSKFMNIGRRYSDEPA</sequence>
<name>A0A177L3K8_9BACI</name>
<comment type="caution">
    <text evidence="2">The sequence shown here is derived from an EMBL/GenBank/DDBJ whole genome shotgun (WGS) entry which is preliminary data.</text>
</comment>
<dbReference type="Gene3D" id="3.40.50.300">
    <property type="entry name" value="P-loop containing nucleotide triphosphate hydrolases"/>
    <property type="match status" value="1"/>
</dbReference>
<keyword evidence="3" id="KW-1185">Reference proteome</keyword>
<dbReference type="PANTHER" id="PTHR30153:SF2">
    <property type="entry name" value="REPLICATIVE DNA HELICASE"/>
    <property type="match status" value="1"/>
</dbReference>
<dbReference type="GO" id="GO:0006260">
    <property type="term" value="P:DNA replication"/>
    <property type="evidence" value="ECO:0007669"/>
    <property type="project" value="InterPro"/>
</dbReference>
<reference evidence="2 3" key="1">
    <citation type="submission" date="2016-01" db="EMBL/GenBank/DDBJ databases">
        <title>Investigation of taxonomic status of Bacillus aminovorans.</title>
        <authorList>
            <person name="Verma A."/>
            <person name="Pal Y."/>
            <person name="Krishnamurthi S."/>
        </authorList>
    </citation>
    <scope>NUCLEOTIDE SEQUENCE [LARGE SCALE GENOMIC DNA]</scope>
    <source>
        <strain evidence="2 3">DSM 1314</strain>
    </source>
</reference>
<protein>
    <recommendedName>
        <fullName evidence="1">SF4 helicase domain-containing protein</fullName>
    </recommendedName>
</protein>
<evidence type="ECO:0000259" key="1">
    <source>
        <dbReference type="PROSITE" id="PS51199"/>
    </source>
</evidence>
<dbReference type="EMBL" id="LQWY01000052">
    <property type="protein sequence ID" value="OAH60133.1"/>
    <property type="molecule type" value="Genomic_DNA"/>
</dbReference>
<dbReference type="GO" id="GO:0005524">
    <property type="term" value="F:ATP binding"/>
    <property type="evidence" value="ECO:0007669"/>
    <property type="project" value="InterPro"/>
</dbReference>
<dbReference type="GO" id="GO:0003678">
    <property type="term" value="F:DNA helicase activity"/>
    <property type="evidence" value="ECO:0007669"/>
    <property type="project" value="InterPro"/>
</dbReference>
<organism evidence="2 3">
    <name type="scientific">Domibacillus aminovorans</name>
    <dbReference type="NCBI Taxonomy" id="29332"/>
    <lineage>
        <taxon>Bacteria</taxon>
        <taxon>Bacillati</taxon>
        <taxon>Bacillota</taxon>
        <taxon>Bacilli</taxon>
        <taxon>Bacillales</taxon>
        <taxon>Bacillaceae</taxon>
        <taxon>Domibacillus</taxon>
    </lineage>
</organism>
<dbReference type="PROSITE" id="PS51199">
    <property type="entry name" value="SF4_HELICASE"/>
    <property type="match status" value="1"/>
</dbReference>
<gene>
    <name evidence="2" type="ORF">AWH49_17915</name>
</gene>
<dbReference type="Pfam" id="PF03796">
    <property type="entry name" value="DnaB_C"/>
    <property type="match status" value="1"/>
</dbReference>
<feature type="domain" description="SF4 helicase" evidence="1">
    <location>
        <begin position="1"/>
        <end position="180"/>
    </location>
</feature>
<dbReference type="InterPro" id="IPR007694">
    <property type="entry name" value="DNA_helicase_DnaB-like_C"/>
</dbReference>
<accession>A0A177L3K8</accession>
<dbReference type="SUPFAM" id="SSF52540">
    <property type="entry name" value="P-loop containing nucleoside triphosphate hydrolases"/>
    <property type="match status" value="1"/>
</dbReference>
<dbReference type="Proteomes" id="UP000076935">
    <property type="component" value="Unassembled WGS sequence"/>
</dbReference>
<evidence type="ECO:0000313" key="3">
    <source>
        <dbReference type="Proteomes" id="UP000076935"/>
    </source>
</evidence>
<dbReference type="GO" id="GO:0005829">
    <property type="term" value="C:cytosol"/>
    <property type="evidence" value="ECO:0007669"/>
    <property type="project" value="TreeGrafter"/>
</dbReference>
<dbReference type="PANTHER" id="PTHR30153">
    <property type="entry name" value="REPLICATIVE DNA HELICASE DNAB"/>
    <property type="match status" value="1"/>
</dbReference>
<evidence type="ECO:0000313" key="2">
    <source>
        <dbReference type="EMBL" id="OAH60133.1"/>
    </source>
</evidence>